<dbReference type="RefSeq" id="WP_220779661.1">
    <property type="nucleotide sequence ID" value="NZ_BPEY01000008.1"/>
</dbReference>
<feature type="transmembrane region" description="Helical" evidence="1">
    <location>
        <begin position="90"/>
        <end position="108"/>
    </location>
</feature>
<sequence length="124" mass="14103">MLSKPIYEALPLSYVILGGLGITLLDSVLAQAACIAIFLFGSWIYSLRSQNRRTDPSKRRKKGILPHSIYEHLPSLYLLTALLIQKVDSTHIPVITLVLLSYAAYLVVRRRQYRKHKVINIKLS</sequence>
<dbReference type="Proteomes" id="UP000887104">
    <property type="component" value="Unassembled WGS sequence"/>
</dbReference>
<evidence type="ECO:0000313" key="2">
    <source>
        <dbReference type="EMBL" id="GIU42067.1"/>
    </source>
</evidence>
<keyword evidence="1" id="KW-0472">Membrane</keyword>
<proteinExistence type="predicted"/>
<keyword evidence="3" id="KW-1185">Reference proteome</keyword>
<gene>
    <name evidence="2" type="ORF">TUM4438_07810</name>
</gene>
<feature type="transmembrane region" description="Helical" evidence="1">
    <location>
        <begin position="64"/>
        <end position="84"/>
    </location>
</feature>
<dbReference type="EMBL" id="BPEY01000008">
    <property type="protein sequence ID" value="GIU42067.1"/>
    <property type="molecule type" value="Genomic_DNA"/>
</dbReference>
<keyword evidence="1" id="KW-1133">Transmembrane helix</keyword>
<evidence type="ECO:0000256" key="1">
    <source>
        <dbReference type="SAM" id="Phobius"/>
    </source>
</evidence>
<accession>A0ABQ4P3G0</accession>
<protein>
    <submittedName>
        <fullName evidence="2">Uncharacterized protein</fullName>
    </submittedName>
</protein>
<organism evidence="2 3">
    <name type="scientific">Shewanella sairae</name>
    <dbReference type="NCBI Taxonomy" id="190310"/>
    <lineage>
        <taxon>Bacteria</taxon>
        <taxon>Pseudomonadati</taxon>
        <taxon>Pseudomonadota</taxon>
        <taxon>Gammaproteobacteria</taxon>
        <taxon>Alteromonadales</taxon>
        <taxon>Shewanellaceae</taxon>
        <taxon>Shewanella</taxon>
    </lineage>
</organism>
<feature type="transmembrane region" description="Helical" evidence="1">
    <location>
        <begin position="12"/>
        <end position="43"/>
    </location>
</feature>
<reference evidence="2" key="1">
    <citation type="submission" date="2021-05" db="EMBL/GenBank/DDBJ databases">
        <title>Molecular characterization for Shewanella algae harboring chromosomal blaOXA-55-like strains isolated from clinical and environment sample.</title>
        <authorList>
            <person name="Ohama Y."/>
            <person name="Aoki K."/>
            <person name="Harada S."/>
            <person name="Moriya K."/>
            <person name="Ishii Y."/>
            <person name="Tateda K."/>
        </authorList>
    </citation>
    <scope>NUCLEOTIDE SEQUENCE</scope>
    <source>
        <strain evidence="2">JCM 11563</strain>
    </source>
</reference>
<name>A0ABQ4P3G0_9GAMM</name>
<comment type="caution">
    <text evidence="2">The sequence shown here is derived from an EMBL/GenBank/DDBJ whole genome shotgun (WGS) entry which is preliminary data.</text>
</comment>
<evidence type="ECO:0000313" key="3">
    <source>
        <dbReference type="Proteomes" id="UP000887104"/>
    </source>
</evidence>
<keyword evidence="1" id="KW-0812">Transmembrane</keyword>